<dbReference type="EMBL" id="JAOYFB010000001">
    <property type="protein sequence ID" value="KAK4003780.1"/>
    <property type="molecule type" value="Genomic_DNA"/>
</dbReference>
<dbReference type="Proteomes" id="UP001234178">
    <property type="component" value="Unassembled WGS sequence"/>
</dbReference>
<protein>
    <submittedName>
        <fullName evidence="2">Uncharacterized protein</fullName>
    </submittedName>
</protein>
<accession>A0ABQ9YT27</accession>
<feature type="chain" id="PRO_5045593434" evidence="1">
    <location>
        <begin position="21"/>
        <end position="117"/>
    </location>
</feature>
<keyword evidence="1" id="KW-0732">Signal</keyword>
<proteinExistence type="predicted"/>
<organism evidence="2 3">
    <name type="scientific">Daphnia magna</name>
    <dbReference type="NCBI Taxonomy" id="35525"/>
    <lineage>
        <taxon>Eukaryota</taxon>
        <taxon>Metazoa</taxon>
        <taxon>Ecdysozoa</taxon>
        <taxon>Arthropoda</taxon>
        <taxon>Crustacea</taxon>
        <taxon>Branchiopoda</taxon>
        <taxon>Diplostraca</taxon>
        <taxon>Cladocera</taxon>
        <taxon>Anomopoda</taxon>
        <taxon>Daphniidae</taxon>
        <taxon>Daphnia</taxon>
    </lineage>
</organism>
<reference evidence="2 3" key="1">
    <citation type="journal article" date="2023" name="Nucleic Acids Res.">
        <title>The hologenome of Daphnia magna reveals possible DNA methylation and microbiome-mediated evolution of the host genome.</title>
        <authorList>
            <person name="Chaturvedi A."/>
            <person name="Li X."/>
            <person name="Dhandapani V."/>
            <person name="Marshall H."/>
            <person name="Kissane S."/>
            <person name="Cuenca-Cambronero M."/>
            <person name="Asole G."/>
            <person name="Calvet F."/>
            <person name="Ruiz-Romero M."/>
            <person name="Marangio P."/>
            <person name="Guigo R."/>
            <person name="Rago D."/>
            <person name="Mirbahai L."/>
            <person name="Eastwood N."/>
            <person name="Colbourne J.K."/>
            <person name="Zhou J."/>
            <person name="Mallon E."/>
            <person name="Orsini L."/>
        </authorList>
    </citation>
    <scope>NUCLEOTIDE SEQUENCE [LARGE SCALE GENOMIC DNA]</scope>
    <source>
        <strain evidence="2">LRV0_1</strain>
    </source>
</reference>
<comment type="caution">
    <text evidence="2">The sequence shown here is derived from an EMBL/GenBank/DDBJ whole genome shotgun (WGS) entry which is preliminary data.</text>
</comment>
<feature type="signal peptide" evidence="1">
    <location>
        <begin position="1"/>
        <end position="20"/>
    </location>
</feature>
<gene>
    <name evidence="2" type="ORF">OUZ56_005532</name>
</gene>
<evidence type="ECO:0000313" key="3">
    <source>
        <dbReference type="Proteomes" id="UP001234178"/>
    </source>
</evidence>
<evidence type="ECO:0000256" key="1">
    <source>
        <dbReference type="SAM" id="SignalP"/>
    </source>
</evidence>
<sequence>MENPLLFATLSVFLLHFNLGAFPSIFGVVQFQSVVPRCVGTVNTCGDDLTDYTLSFCLPLIEDDGLSRHPCRKIRERCKGLCASPLDAGYLCFTARLVKSASTLQFKRGVHTDLRDG</sequence>
<keyword evidence="3" id="KW-1185">Reference proteome</keyword>
<name>A0ABQ9YT27_9CRUS</name>
<evidence type="ECO:0000313" key="2">
    <source>
        <dbReference type="EMBL" id="KAK4003780.1"/>
    </source>
</evidence>